<dbReference type="EMBL" id="PDYH01000008">
    <property type="protein sequence ID" value="PHU41187.1"/>
    <property type="molecule type" value="Genomic_DNA"/>
</dbReference>
<comment type="caution">
    <text evidence="2">The sequence shown here is derived from an EMBL/GenBank/DDBJ whole genome shotgun (WGS) entry which is preliminary data.</text>
</comment>
<accession>A0A2G3EDA0</accession>
<name>A0A2G3EDA0_9FIRM</name>
<dbReference type="RefSeq" id="WP_099412722.1">
    <property type="nucleotide sequence ID" value="NZ_PDYH01000008.1"/>
</dbReference>
<evidence type="ECO:0000313" key="2">
    <source>
        <dbReference type="EMBL" id="PHU41187.1"/>
    </source>
</evidence>
<organism evidence="2 3">
    <name type="scientific">Pseudobutyrivibrio ruminis</name>
    <dbReference type="NCBI Taxonomy" id="46206"/>
    <lineage>
        <taxon>Bacteria</taxon>
        <taxon>Bacillati</taxon>
        <taxon>Bacillota</taxon>
        <taxon>Clostridia</taxon>
        <taxon>Lachnospirales</taxon>
        <taxon>Lachnospiraceae</taxon>
        <taxon>Pseudobutyrivibrio</taxon>
    </lineage>
</organism>
<evidence type="ECO:0000256" key="1">
    <source>
        <dbReference type="SAM" id="SignalP"/>
    </source>
</evidence>
<feature type="signal peptide" evidence="1">
    <location>
        <begin position="1"/>
        <end position="22"/>
    </location>
</feature>
<protein>
    <submittedName>
        <fullName evidence="2">Uncharacterized protein</fullName>
    </submittedName>
</protein>
<dbReference type="PROSITE" id="PS51257">
    <property type="entry name" value="PROKAR_LIPOPROTEIN"/>
    <property type="match status" value="1"/>
</dbReference>
<evidence type="ECO:0000313" key="3">
    <source>
        <dbReference type="Proteomes" id="UP000224317"/>
    </source>
</evidence>
<sequence length="303" mass="33577">MRKNRLLALVIAGIMMTGTACGSKTDDEAEKQTPENISSLADEYAKKLGMEFDAPEGIENVKYTVDTKNHIGQVEFTESGVDYVLRMKKAERPDRNILGIDCEWDYDYEKRFGEYVVDIDRGHTDDKTVDLASWMFDDTDWIYTMATTNAGKEGVDITGVVGAIIDVHEAKYQEQLAAFSGLEVSQLPDSIYSSSTDQILSASNENGVISVTFETVYDYEGLIEGLPVNRRGTPIIPNFTISGNADEIEYGIIGVDSEFQANSNADEMIKILQDAINNPIPGCPSVDFSVENGKITRIWILYA</sequence>
<gene>
    <name evidence="2" type="ORF">CSX00_02415</name>
</gene>
<feature type="chain" id="PRO_5013633007" evidence="1">
    <location>
        <begin position="23"/>
        <end position="303"/>
    </location>
</feature>
<keyword evidence="3" id="KW-1185">Reference proteome</keyword>
<dbReference type="Proteomes" id="UP000224317">
    <property type="component" value="Unassembled WGS sequence"/>
</dbReference>
<proteinExistence type="predicted"/>
<keyword evidence="1" id="KW-0732">Signal</keyword>
<reference evidence="2" key="1">
    <citation type="submission" date="2017-10" db="EMBL/GenBank/DDBJ databases">
        <title>Resolving the taxonomy of Roseburia spp., Eubacterium rectale and Agathobacter spp. through phylogenomic analysis.</title>
        <authorList>
            <person name="Sheridan P.O."/>
            <person name="Walker A.W."/>
            <person name="Duncan S.H."/>
            <person name="Scott K.P."/>
            <person name="Toole P.W.O."/>
            <person name="Luis P."/>
            <person name="Flint H.J."/>
        </authorList>
    </citation>
    <scope>NUCLEOTIDE SEQUENCE [LARGE SCALE GENOMIC DNA]</scope>
    <source>
        <strain evidence="2">JK10</strain>
    </source>
</reference>
<dbReference type="AlphaFoldDB" id="A0A2G3EDA0"/>